<reference evidence="3" key="1">
    <citation type="journal article" date="2002" name="Science">
        <title>The draft genome of Ciona intestinalis: insights into chordate and vertebrate origins.</title>
        <authorList>
            <person name="Dehal P."/>
            <person name="Satou Y."/>
            <person name="Campbell R.K."/>
            <person name="Chapman J."/>
            <person name="Degnan B."/>
            <person name="De Tomaso A."/>
            <person name="Davidson B."/>
            <person name="Di Gregorio A."/>
            <person name="Gelpke M."/>
            <person name="Goodstein D.M."/>
            <person name="Harafuji N."/>
            <person name="Hastings K.E."/>
            <person name="Ho I."/>
            <person name="Hotta K."/>
            <person name="Huang W."/>
            <person name="Kawashima T."/>
            <person name="Lemaire P."/>
            <person name="Martinez D."/>
            <person name="Meinertzhagen I.A."/>
            <person name="Necula S."/>
            <person name="Nonaka M."/>
            <person name="Putnam N."/>
            <person name="Rash S."/>
            <person name="Saiga H."/>
            <person name="Satake M."/>
            <person name="Terry A."/>
            <person name="Yamada L."/>
            <person name="Wang H.G."/>
            <person name="Awazu S."/>
            <person name="Azumi K."/>
            <person name="Boore J."/>
            <person name="Branno M."/>
            <person name="Chin-Bow S."/>
            <person name="DeSantis R."/>
            <person name="Doyle S."/>
            <person name="Francino P."/>
            <person name="Keys D.N."/>
            <person name="Haga S."/>
            <person name="Hayashi H."/>
            <person name="Hino K."/>
            <person name="Imai K.S."/>
            <person name="Inaba K."/>
            <person name="Kano S."/>
            <person name="Kobayashi K."/>
            <person name="Kobayashi M."/>
            <person name="Lee B.I."/>
            <person name="Makabe K.W."/>
            <person name="Manohar C."/>
            <person name="Matassi G."/>
            <person name="Medina M."/>
            <person name="Mochizuki Y."/>
            <person name="Mount S."/>
            <person name="Morishita T."/>
            <person name="Miura S."/>
            <person name="Nakayama A."/>
            <person name="Nishizaka S."/>
            <person name="Nomoto H."/>
            <person name="Ohta F."/>
            <person name="Oishi K."/>
            <person name="Rigoutsos I."/>
            <person name="Sano M."/>
            <person name="Sasaki A."/>
            <person name="Sasakura Y."/>
            <person name="Shoguchi E."/>
            <person name="Shin-i T."/>
            <person name="Spagnuolo A."/>
            <person name="Stainier D."/>
            <person name="Suzuki M.M."/>
            <person name="Tassy O."/>
            <person name="Takatori N."/>
            <person name="Tokuoka M."/>
            <person name="Yagi K."/>
            <person name="Yoshizaki F."/>
            <person name="Wada S."/>
            <person name="Zhang C."/>
            <person name="Hyatt P.D."/>
            <person name="Larimer F."/>
            <person name="Detter C."/>
            <person name="Doggett N."/>
            <person name="Glavina T."/>
            <person name="Hawkins T."/>
            <person name="Richardson P."/>
            <person name="Lucas S."/>
            <person name="Kohara Y."/>
            <person name="Levine M."/>
            <person name="Satoh N."/>
            <person name="Rokhsar D.S."/>
        </authorList>
    </citation>
    <scope>NUCLEOTIDE SEQUENCE [LARGE SCALE GENOMIC DNA]</scope>
</reference>
<reference evidence="2" key="3">
    <citation type="submission" date="2025-09" db="UniProtKB">
        <authorList>
            <consortium name="Ensembl"/>
        </authorList>
    </citation>
    <scope>IDENTIFICATION</scope>
</reference>
<feature type="transmembrane region" description="Helical" evidence="1">
    <location>
        <begin position="251"/>
        <end position="272"/>
    </location>
</feature>
<dbReference type="Proteomes" id="UP000008144">
    <property type="component" value="Unassembled WGS sequence"/>
</dbReference>
<proteinExistence type="predicted"/>
<evidence type="ECO:0008006" key="4">
    <source>
        <dbReference type="Google" id="ProtNLM"/>
    </source>
</evidence>
<dbReference type="GeneTree" id="ENSGT00660000096124"/>
<dbReference type="InParanoid" id="H2XNQ1"/>
<organism evidence="2 3">
    <name type="scientific">Ciona intestinalis</name>
    <name type="common">Transparent sea squirt</name>
    <name type="synonym">Ascidia intestinalis</name>
    <dbReference type="NCBI Taxonomy" id="7719"/>
    <lineage>
        <taxon>Eukaryota</taxon>
        <taxon>Metazoa</taxon>
        <taxon>Chordata</taxon>
        <taxon>Tunicata</taxon>
        <taxon>Ascidiacea</taxon>
        <taxon>Phlebobranchia</taxon>
        <taxon>Cionidae</taxon>
        <taxon>Ciona</taxon>
    </lineage>
</organism>
<dbReference type="HOGENOM" id="CLU_1036351_0_0_1"/>
<feature type="transmembrane region" description="Helical" evidence="1">
    <location>
        <begin position="22"/>
        <end position="47"/>
    </location>
</feature>
<protein>
    <recommendedName>
        <fullName evidence="4">G-protein coupled receptors family 1 profile domain-containing protein</fullName>
    </recommendedName>
</protein>
<feature type="transmembrane region" description="Helical" evidence="1">
    <location>
        <begin position="92"/>
        <end position="112"/>
    </location>
</feature>
<keyword evidence="3" id="KW-1185">Reference proteome</keyword>
<name>H2XNQ1_CIOIN</name>
<feature type="transmembrane region" description="Helical" evidence="1">
    <location>
        <begin position="222"/>
        <end position="245"/>
    </location>
</feature>
<dbReference type="Ensembl" id="ENSCINT00000031588.1">
    <property type="protein sequence ID" value="ENSCINP00000031284.1"/>
    <property type="gene ID" value="ENSCING00000019178.1"/>
</dbReference>
<keyword evidence="1" id="KW-0472">Membrane</keyword>
<sequence>TSARNASFSKSEFADNVADMDILLASCVSVFILLCVYLVIALLMFEIRSRKSSRSPRRLSSIATVAVLLRCVAELFYIFMGRRSDYRCNVSLKLHICLFAVSITTIYVFLWYRQRLMYMDPQMQLHNTALSRWVSRYVLALMVVTAIGIIVIFLTLRKYRSQENTCIAISVNFGTEVPFIIIACCLVVFQVLLMVLFIRPLFCNAIIPSDLNRNGDNLTRRVLKRVTITAAICVGSDIATAIVTLLSEHIIVSNVVYDASLVLNLICVVCSFSDWKARMFPM</sequence>
<keyword evidence="1" id="KW-0812">Transmembrane</keyword>
<dbReference type="AlphaFoldDB" id="H2XNQ1"/>
<accession>H2XNQ1</accession>
<feature type="transmembrane region" description="Helical" evidence="1">
    <location>
        <begin position="59"/>
        <end position="80"/>
    </location>
</feature>
<evidence type="ECO:0000313" key="2">
    <source>
        <dbReference type="Ensembl" id="ENSCINP00000031284.1"/>
    </source>
</evidence>
<evidence type="ECO:0000313" key="3">
    <source>
        <dbReference type="Proteomes" id="UP000008144"/>
    </source>
</evidence>
<evidence type="ECO:0000256" key="1">
    <source>
        <dbReference type="SAM" id="Phobius"/>
    </source>
</evidence>
<feature type="transmembrane region" description="Helical" evidence="1">
    <location>
        <begin position="179"/>
        <end position="202"/>
    </location>
</feature>
<keyword evidence="1" id="KW-1133">Transmembrane helix</keyword>
<reference evidence="2" key="2">
    <citation type="submission" date="2025-08" db="UniProtKB">
        <authorList>
            <consortium name="Ensembl"/>
        </authorList>
    </citation>
    <scope>IDENTIFICATION</scope>
</reference>
<feature type="transmembrane region" description="Helical" evidence="1">
    <location>
        <begin position="133"/>
        <end position="154"/>
    </location>
</feature>